<feature type="compositionally biased region" description="Low complexity" evidence="3">
    <location>
        <begin position="407"/>
        <end position="420"/>
    </location>
</feature>
<comment type="caution">
    <text evidence="4">The sequence shown here is derived from an EMBL/GenBank/DDBJ whole genome shotgun (WGS) entry which is preliminary data.</text>
</comment>
<accession>A0AAN6EYX4</accession>
<protein>
    <submittedName>
        <fullName evidence="4">Uncharacterized protein</fullName>
    </submittedName>
</protein>
<feature type="region of interest" description="Disordered" evidence="3">
    <location>
        <begin position="45"/>
        <end position="64"/>
    </location>
</feature>
<dbReference type="Gene3D" id="2.130.10.10">
    <property type="entry name" value="YVTN repeat-like/Quinoprotein amine dehydrogenase"/>
    <property type="match status" value="1"/>
</dbReference>
<gene>
    <name evidence="4" type="ORF">HRR80_002760</name>
</gene>
<feature type="compositionally biased region" description="Acidic residues" evidence="3">
    <location>
        <begin position="188"/>
        <end position="197"/>
    </location>
</feature>
<feature type="region of interest" description="Disordered" evidence="3">
    <location>
        <begin position="401"/>
        <end position="421"/>
    </location>
</feature>
<keyword evidence="1" id="KW-0853">WD repeat</keyword>
<evidence type="ECO:0000256" key="3">
    <source>
        <dbReference type="SAM" id="MobiDB-lite"/>
    </source>
</evidence>
<sequence length="599" mass="66661">MPADLPGYHFDPATNRYYKIQANHIAPSGSNYSRQAVNAAKVIKRTQHQKEAARRSKHASTVTRSKVSQTPLLSFDRRLGNLRTSARTYVREYYAASLSGADAFSRPVTMPRILGHEYAPSGLAEQFAVAEYSGSLLTAQTYRAAGERTLSLLLAFDRPPQQHQQNSTSSVVRDYHFYDTNDNHNNDSDDDDDDDNEAQQHPQSWPMTFGPEQPSTQGHLYSPHNRRILQSAPKIDCLKWIGPRLVCWTHETPQSPPQLAQDPTAILDPDMTQLDPELESEENYYANSYRFPQSDLILSHYSSASSSDPGSRAIGLDMVVKLRFQARILDLATPPTASPNISPNCLAIATSSGVSVMTDLEYAQHVTQTPVRGEQMKVAFKDPNVLMAGSRAGRLVLCDSRTNTQQTSSSTSTSSSSSSSALRIQHSSAISGIAPLPDGNRVLVNGLTDMKIYDLRFISAPTRNPPTTHTHRHNNKHHHYQPSKYNQRIYTPSNALITFNVDQTRRQNRYGLAFAYDPELDIVLSASTDNLHNHRVGLWSAASGQLLDRCPLNNRVFKEPVTCAEIVRLRDGPKSILLASAGKLEEWCVQGRGFECDQE</sequence>
<feature type="compositionally biased region" description="Basic and acidic residues" evidence="3">
    <location>
        <begin position="177"/>
        <end position="187"/>
    </location>
</feature>
<evidence type="ECO:0000256" key="1">
    <source>
        <dbReference type="ARBA" id="ARBA00022574"/>
    </source>
</evidence>
<dbReference type="PANTHER" id="PTHR44472:SF1">
    <property type="entry name" value="DDB1 AND CUL4 ASSOCIATED FACTOR 4"/>
    <property type="match status" value="1"/>
</dbReference>
<feature type="compositionally biased region" description="Basic residues" evidence="3">
    <location>
        <begin position="469"/>
        <end position="481"/>
    </location>
</feature>
<dbReference type="InterPro" id="IPR052254">
    <property type="entry name" value="CUL4-DDB1_E3_ligase_receptor"/>
</dbReference>
<name>A0AAN6EYX4_EXODE</name>
<dbReference type="InterPro" id="IPR036322">
    <property type="entry name" value="WD40_repeat_dom_sf"/>
</dbReference>
<feature type="region of interest" description="Disordered" evidence="3">
    <location>
        <begin position="462"/>
        <end position="483"/>
    </location>
</feature>
<feature type="region of interest" description="Disordered" evidence="3">
    <location>
        <begin position="177"/>
        <end position="221"/>
    </location>
</feature>
<evidence type="ECO:0000313" key="5">
    <source>
        <dbReference type="Proteomes" id="UP001161757"/>
    </source>
</evidence>
<organism evidence="4 5">
    <name type="scientific">Exophiala dermatitidis</name>
    <name type="common">Black yeast-like fungus</name>
    <name type="synonym">Wangiella dermatitidis</name>
    <dbReference type="NCBI Taxonomy" id="5970"/>
    <lineage>
        <taxon>Eukaryota</taxon>
        <taxon>Fungi</taxon>
        <taxon>Dikarya</taxon>
        <taxon>Ascomycota</taxon>
        <taxon>Pezizomycotina</taxon>
        <taxon>Eurotiomycetes</taxon>
        <taxon>Chaetothyriomycetidae</taxon>
        <taxon>Chaetothyriales</taxon>
        <taxon>Herpotrichiellaceae</taxon>
        <taxon>Exophiala</taxon>
    </lineage>
</organism>
<evidence type="ECO:0000313" key="4">
    <source>
        <dbReference type="EMBL" id="KAJ8994266.1"/>
    </source>
</evidence>
<dbReference type="GO" id="GO:0080008">
    <property type="term" value="C:Cul4-RING E3 ubiquitin ligase complex"/>
    <property type="evidence" value="ECO:0007669"/>
    <property type="project" value="TreeGrafter"/>
</dbReference>
<dbReference type="AlphaFoldDB" id="A0AAN6EYX4"/>
<dbReference type="Proteomes" id="UP001161757">
    <property type="component" value="Unassembled WGS sequence"/>
</dbReference>
<proteinExistence type="predicted"/>
<dbReference type="InterPro" id="IPR015943">
    <property type="entry name" value="WD40/YVTN_repeat-like_dom_sf"/>
</dbReference>
<dbReference type="EMBL" id="JAJGCB010000003">
    <property type="protein sequence ID" value="KAJ8994266.1"/>
    <property type="molecule type" value="Genomic_DNA"/>
</dbReference>
<evidence type="ECO:0000256" key="2">
    <source>
        <dbReference type="ARBA" id="ARBA00022737"/>
    </source>
</evidence>
<reference evidence="4" key="1">
    <citation type="submission" date="2023-01" db="EMBL/GenBank/DDBJ databases">
        <title>Exophiala dermititidis isolated from Cystic Fibrosis Patient.</title>
        <authorList>
            <person name="Kurbessoian T."/>
            <person name="Crocker A."/>
            <person name="Murante D."/>
            <person name="Hogan D.A."/>
            <person name="Stajich J.E."/>
        </authorList>
    </citation>
    <scope>NUCLEOTIDE SEQUENCE</scope>
    <source>
        <strain evidence="4">Ex8</strain>
    </source>
</reference>
<dbReference type="SUPFAM" id="SSF50978">
    <property type="entry name" value="WD40 repeat-like"/>
    <property type="match status" value="1"/>
</dbReference>
<dbReference type="PANTHER" id="PTHR44472">
    <property type="entry name" value="DDB1- AND CUL4-ASSOCIATED FACTOR 4-RELATED"/>
    <property type="match status" value="1"/>
</dbReference>
<keyword evidence="2" id="KW-0677">Repeat</keyword>